<reference evidence="1 2" key="1">
    <citation type="journal article" date="2018" name="Front. Plant Sci.">
        <title>Red Clover (Trifolium pratense) and Zigzag Clover (T. medium) - A Picture of Genomic Similarities and Differences.</title>
        <authorList>
            <person name="Dluhosova J."/>
            <person name="Istvanek J."/>
            <person name="Nedelnik J."/>
            <person name="Repkova J."/>
        </authorList>
    </citation>
    <scope>NUCLEOTIDE SEQUENCE [LARGE SCALE GENOMIC DNA]</scope>
    <source>
        <strain evidence="2">cv. 10/8</strain>
        <tissue evidence="1">Leaf</tissue>
    </source>
</reference>
<proteinExistence type="predicted"/>
<name>A0A392UZJ8_9FABA</name>
<evidence type="ECO:0000313" key="1">
    <source>
        <dbReference type="EMBL" id="MCI80623.1"/>
    </source>
</evidence>
<feature type="non-terminal residue" evidence="1">
    <location>
        <position position="1"/>
    </location>
</feature>
<protein>
    <submittedName>
        <fullName evidence="1">Uncharacterized protein</fullName>
    </submittedName>
</protein>
<dbReference type="Proteomes" id="UP000265520">
    <property type="component" value="Unassembled WGS sequence"/>
</dbReference>
<organism evidence="1 2">
    <name type="scientific">Trifolium medium</name>
    <dbReference type="NCBI Taxonomy" id="97028"/>
    <lineage>
        <taxon>Eukaryota</taxon>
        <taxon>Viridiplantae</taxon>
        <taxon>Streptophyta</taxon>
        <taxon>Embryophyta</taxon>
        <taxon>Tracheophyta</taxon>
        <taxon>Spermatophyta</taxon>
        <taxon>Magnoliopsida</taxon>
        <taxon>eudicotyledons</taxon>
        <taxon>Gunneridae</taxon>
        <taxon>Pentapetalae</taxon>
        <taxon>rosids</taxon>
        <taxon>fabids</taxon>
        <taxon>Fabales</taxon>
        <taxon>Fabaceae</taxon>
        <taxon>Papilionoideae</taxon>
        <taxon>50 kb inversion clade</taxon>
        <taxon>NPAAA clade</taxon>
        <taxon>Hologalegina</taxon>
        <taxon>IRL clade</taxon>
        <taxon>Trifolieae</taxon>
        <taxon>Trifolium</taxon>
    </lineage>
</organism>
<keyword evidence="2" id="KW-1185">Reference proteome</keyword>
<sequence length="52" mass="5684">RIESTENMLVALFGKLNMPLPPNFACATAMQDEQNDIAETSNGHNDDTVGFD</sequence>
<comment type="caution">
    <text evidence="1">The sequence shown here is derived from an EMBL/GenBank/DDBJ whole genome shotgun (WGS) entry which is preliminary data.</text>
</comment>
<accession>A0A392UZJ8</accession>
<gene>
    <name evidence="1" type="ORF">A2U01_0101894</name>
</gene>
<evidence type="ECO:0000313" key="2">
    <source>
        <dbReference type="Proteomes" id="UP000265520"/>
    </source>
</evidence>
<dbReference type="AlphaFoldDB" id="A0A392UZJ8"/>
<dbReference type="EMBL" id="LXQA010999806">
    <property type="protein sequence ID" value="MCI80623.1"/>
    <property type="molecule type" value="Genomic_DNA"/>
</dbReference>